<keyword evidence="2" id="KW-1185">Reference proteome</keyword>
<dbReference type="KEGG" id="asoc:CB4_00351"/>
<dbReference type="EMBL" id="AP017312">
    <property type="protein sequence ID" value="BAU26241.1"/>
    <property type="molecule type" value="Genomic_DNA"/>
</dbReference>
<proteinExistence type="predicted"/>
<dbReference type="RefSeq" id="WP_096463304.1">
    <property type="nucleotide sequence ID" value="NZ_AP017312.1"/>
</dbReference>
<name>A0A0U5AR24_9BACL</name>
<reference evidence="1 2" key="1">
    <citation type="submission" date="2015-12" db="EMBL/GenBank/DDBJ databases">
        <title>Genome sequence of Aneurinibacillus soli.</title>
        <authorList>
            <person name="Lee J.S."/>
            <person name="Lee K.C."/>
            <person name="Kim K.K."/>
            <person name="Lee B.W."/>
        </authorList>
    </citation>
    <scope>NUCLEOTIDE SEQUENCE [LARGE SCALE GENOMIC DNA]</scope>
    <source>
        <strain evidence="1 2">CB4</strain>
    </source>
</reference>
<dbReference type="AlphaFoldDB" id="A0A0U5AR24"/>
<evidence type="ECO:0000313" key="2">
    <source>
        <dbReference type="Proteomes" id="UP000217696"/>
    </source>
</evidence>
<protein>
    <submittedName>
        <fullName evidence="1">Uncharacterized protein</fullName>
    </submittedName>
</protein>
<evidence type="ECO:0000313" key="1">
    <source>
        <dbReference type="EMBL" id="BAU26241.1"/>
    </source>
</evidence>
<accession>A0A0U5AR24</accession>
<sequence>MNRERMQRLSRVAHEMMPEPSVSYPKKQLPHTAITRPFKPFFIHHSASECVAYTDDKEETNTSSFNQYI</sequence>
<dbReference type="Proteomes" id="UP000217696">
    <property type="component" value="Chromosome"/>
</dbReference>
<gene>
    <name evidence="1" type="ORF">CB4_00351</name>
</gene>
<organism evidence="1 2">
    <name type="scientific">Aneurinibacillus soli</name>
    <dbReference type="NCBI Taxonomy" id="1500254"/>
    <lineage>
        <taxon>Bacteria</taxon>
        <taxon>Bacillati</taxon>
        <taxon>Bacillota</taxon>
        <taxon>Bacilli</taxon>
        <taxon>Bacillales</taxon>
        <taxon>Paenibacillaceae</taxon>
        <taxon>Aneurinibacillus group</taxon>
        <taxon>Aneurinibacillus</taxon>
    </lineage>
</organism>